<keyword evidence="2" id="KW-1185">Reference proteome</keyword>
<dbReference type="STRING" id="572036.SAMN05661099_3033"/>
<protein>
    <submittedName>
        <fullName evidence="1">Uncharacterized protein</fullName>
    </submittedName>
</protein>
<reference evidence="2" key="1">
    <citation type="submission" date="2017-02" db="EMBL/GenBank/DDBJ databases">
        <authorList>
            <person name="Varghese N."/>
            <person name="Submissions S."/>
        </authorList>
    </citation>
    <scope>NUCLEOTIDE SEQUENCE [LARGE SCALE GENOMIC DNA]</scope>
    <source>
        <strain evidence="2">DSM 22385</strain>
    </source>
</reference>
<name>A0A1T5EIQ3_9SPHI</name>
<organism evidence="1 2">
    <name type="scientific">Daejeonella lutea</name>
    <dbReference type="NCBI Taxonomy" id="572036"/>
    <lineage>
        <taxon>Bacteria</taxon>
        <taxon>Pseudomonadati</taxon>
        <taxon>Bacteroidota</taxon>
        <taxon>Sphingobacteriia</taxon>
        <taxon>Sphingobacteriales</taxon>
        <taxon>Sphingobacteriaceae</taxon>
        <taxon>Daejeonella</taxon>
    </lineage>
</organism>
<dbReference type="Proteomes" id="UP000189981">
    <property type="component" value="Unassembled WGS sequence"/>
</dbReference>
<evidence type="ECO:0000313" key="1">
    <source>
        <dbReference type="EMBL" id="SKB83648.1"/>
    </source>
</evidence>
<evidence type="ECO:0000313" key="2">
    <source>
        <dbReference type="Proteomes" id="UP000189981"/>
    </source>
</evidence>
<accession>A0A1T5EIQ3</accession>
<sequence>MFAQSVNMAITLNDALTFTVNEPKFLPVEADKNDNRIQAVASDQISVVSNKGYIVKAISGIPRDSRAGTDGLVQVSSLIGTTNKGNTNGLILESDVVLPPAGGTPATVITAQNTSWNGSVSTNKFNIAYKIGSQFAYIDKNASPSIIPVIFTVIQP</sequence>
<dbReference type="EMBL" id="FUYR01000003">
    <property type="protein sequence ID" value="SKB83648.1"/>
    <property type="molecule type" value="Genomic_DNA"/>
</dbReference>
<gene>
    <name evidence="1" type="ORF">SAMN05661099_3033</name>
</gene>
<dbReference type="AlphaFoldDB" id="A0A1T5EIQ3"/>
<proteinExistence type="predicted"/>